<comment type="catalytic activity">
    <reaction evidence="1">
        <text>a phosphate monoester + H2O = an alcohol + phosphate</text>
        <dbReference type="Rhea" id="RHEA:15017"/>
        <dbReference type="ChEBI" id="CHEBI:15377"/>
        <dbReference type="ChEBI" id="CHEBI:30879"/>
        <dbReference type="ChEBI" id="CHEBI:43474"/>
        <dbReference type="ChEBI" id="CHEBI:67140"/>
        <dbReference type="EC" id="3.1.3.2"/>
    </reaction>
</comment>
<proteinExistence type="predicted"/>
<evidence type="ECO:0000256" key="2">
    <source>
        <dbReference type="ARBA" id="ARBA00012646"/>
    </source>
</evidence>
<evidence type="ECO:0000256" key="6">
    <source>
        <dbReference type="ARBA" id="ARBA00023180"/>
    </source>
</evidence>
<reference evidence="7 8" key="1">
    <citation type="submission" date="2023-02" db="EMBL/GenBank/DDBJ databases">
        <title>LHISI_Scaffold_Assembly.</title>
        <authorList>
            <person name="Stuart O.P."/>
            <person name="Cleave R."/>
            <person name="Magrath M.J.L."/>
            <person name="Mikheyev A.S."/>
        </authorList>
    </citation>
    <scope>NUCLEOTIDE SEQUENCE [LARGE SCALE GENOMIC DNA]</scope>
    <source>
        <strain evidence="7">Daus_M_001</strain>
        <tissue evidence="7">Leg muscle</tissue>
    </source>
</reference>
<evidence type="ECO:0000256" key="4">
    <source>
        <dbReference type="ARBA" id="ARBA00022801"/>
    </source>
</evidence>
<dbReference type="PANTHER" id="PTHR11567">
    <property type="entry name" value="ACID PHOSPHATASE-RELATED"/>
    <property type="match status" value="1"/>
</dbReference>
<keyword evidence="8" id="KW-1185">Reference proteome</keyword>
<organism evidence="7 8">
    <name type="scientific">Dryococelus australis</name>
    <dbReference type="NCBI Taxonomy" id="614101"/>
    <lineage>
        <taxon>Eukaryota</taxon>
        <taxon>Metazoa</taxon>
        <taxon>Ecdysozoa</taxon>
        <taxon>Arthropoda</taxon>
        <taxon>Hexapoda</taxon>
        <taxon>Insecta</taxon>
        <taxon>Pterygota</taxon>
        <taxon>Neoptera</taxon>
        <taxon>Polyneoptera</taxon>
        <taxon>Phasmatodea</taxon>
        <taxon>Verophasmatodea</taxon>
        <taxon>Anareolatae</taxon>
        <taxon>Phasmatidae</taxon>
        <taxon>Eurycanthinae</taxon>
        <taxon>Dryococelus</taxon>
    </lineage>
</organism>
<evidence type="ECO:0000313" key="7">
    <source>
        <dbReference type="EMBL" id="KAJ8883246.1"/>
    </source>
</evidence>
<comment type="caution">
    <text evidence="7">The sequence shown here is derived from an EMBL/GenBank/DDBJ whole genome shotgun (WGS) entry which is preliminary data.</text>
</comment>
<keyword evidence="4" id="KW-0378">Hydrolase</keyword>
<evidence type="ECO:0000256" key="5">
    <source>
        <dbReference type="ARBA" id="ARBA00023157"/>
    </source>
</evidence>
<dbReference type="EC" id="3.1.3.2" evidence="2"/>
<keyword evidence="5" id="KW-1015">Disulfide bond</keyword>
<evidence type="ECO:0000313" key="8">
    <source>
        <dbReference type="Proteomes" id="UP001159363"/>
    </source>
</evidence>
<dbReference type="PANTHER" id="PTHR11567:SF211">
    <property type="entry name" value="PROSTATIC ACID PHOSPHATASE"/>
    <property type="match status" value="1"/>
</dbReference>
<accession>A0ABQ9HG08</accession>
<name>A0ABQ9HG08_9NEOP</name>
<keyword evidence="3" id="KW-0732">Signal</keyword>
<dbReference type="SUPFAM" id="SSF53254">
    <property type="entry name" value="Phosphoglycerate mutase-like"/>
    <property type="match status" value="1"/>
</dbReference>
<protein>
    <recommendedName>
        <fullName evidence="2">acid phosphatase</fullName>
        <ecNumber evidence="2">3.1.3.2</ecNumber>
    </recommendedName>
</protein>
<evidence type="ECO:0000256" key="1">
    <source>
        <dbReference type="ARBA" id="ARBA00000032"/>
    </source>
</evidence>
<dbReference type="InterPro" id="IPR029033">
    <property type="entry name" value="His_PPase_superfam"/>
</dbReference>
<dbReference type="Proteomes" id="UP001159363">
    <property type="component" value="Chromosome 4"/>
</dbReference>
<dbReference type="Gene3D" id="3.40.50.1240">
    <property type="entry name" value="Phosphoglycerate mutase-like"/>
    <property type="match status" value="1"/>
</dbReference>
<keyword evidence="6" id="KW-0325">Glycoprotein</keyword>
<gene>
    <name evidence="7" type="ORF">PR048_015087</name>
</gene>
<evidence type="ECO:0000256" key="3">
    <source>
        <dbReference type="ARBA" id="ARBA00022729"/>
    </source>
</evidence>
<dbReference type="InterPro" id="IPR050645">
    <property type="entry name" value="Histidine_acid_phosphatase"/>
</dbReference>
<sequence>MALSPDRSLYIYSAHDTNVANTLQALKVFNGILVPYTSAVLRELNSSYYITVSYKNSTTTEPNLLQLPGCESLCPLDQFIELTKDVIPDGLNTECPEKVEAGKKYLIQIPAAGNAIFVFMRPVLCVTYPLSE</sequence>
<dbReference type="EMBL" id="JARBHB010000005">
    <property type="protein sequence ID" value="KAJ8883246.1"/>
    <property type="molecule type" value="Genomic_DNA"/>
</dbReference>